<reference evidence="2" key="1">
    <citation type="journal article" date="2019" name="Int. J. Syst. Evol. Microbiol.">
        <title>The Global Catalogue of Microorganisms (GCM) 10K type strain sequencing project: providing services to taxonomists for standard genome sequencing and annotation.</title>
        <authorList>
            <consortium name="The Broad Institute Genomics Platform"/>
            <consortium name="The Broad Institute Genome Sequencing Center for Infectious Disease"/>
            <person name="Wu L."/>
            <person name="Ma J."/>
        </authorList>
    </citation>
    <scope>NUCLEOTIDE SEQUENCE [LARGE SCALE GENOMIC DNA]</scope>
    <source>
        <strain evidence="2">CCM 7855</strain>
    </source>
</reference>
<gene>
    <name evidence="1" type="ORF">GCM10007298_03680</name>
</gene>
<evidence type="ECO:0000313" key="2">
    <source>
        <dbReference type="Proteomes" id="UP000632454"/>
    </source>
</evidence>
<name>A0ABQ1U6G1_9NOCA</name>
<accession>A0ABQ1U6G1</accession>
<organism evidence="1 2">
    <name type="scientific">Williamsia phyllosphaerae</name>
    <dbReference type="NCBI Taxonomy" id="885042"/>
    <lineage>
        <taxon>Bacteria</taxon>
        <taxon>Bacillati</taxon>
        <taxon>Actinomycetota</taxon>
        <taxon>Actinomycetes</taxon>
        <taxon>Mycobacteriales</taxon>
        <taxon>Nocardiaceae</taxon>
        <taxon>Williamsia</taxon>
    </lineage>
</organism>
<keyword evidence="2" id="KW-1185">Reference proteome</keyword>
<comment type="caution">
    <text evidence="1">The sequence shown here is derived from an EMBL/GenBank/DDBJ whole genome shotgun (WGS) entry which is preliminary data.</text>
</comment>
<dbReference type="Proteomes" id="UP000632454">
    <property type="component" value="Unassembled WGS sequence"/>
</dbReference>
<dbReference type="EMBL" id="BMCS01000001">
    <property type="protein sequence ID" value="GGF10986.1"/>
    <property type="molecule type" value="Genomic_DNA"/>
</dbReference>
<dbReference type="RefSeq" id="WP_188486381.1">
    <property type="nucleotide sequence ID" value="NZ_BMCS01000001.1"/>
</dbReference>
<sequence>MTGGRPHHPVDADRMFVDELLTEAQALLGDPRIRVVHVRHAGPPPADARPPSESDATSLAQRAAWMQTVELATTLRDLWEHAWLPSPPEVVSVRYLEDSTGLRVEVTGQAQTANAVDVNSAADRLLVRGFLPDEQSPPGRIRAHRGGAELVVDASAERITMMISEDLDVPAHTRPNTLSALPQQVSTISDGR</sequence>
<proteinExistence type="predicted"/>
<protein>
    <submittedName>
        <fullName evidence="1">Uncharacterized protein</fullName>
    </submittedName>
</protein>
<evidence type="ECO:0000313" key="1">
    <source>
        <dbReference type="EMBL" id="GGF10986.1"/>
    </source>
</evidence>